<feature type="region of interest" description="Disordered" evidence="1">
    <location>
        <begin position="1"/>
        <end position="94"/>
    </location>
</feature>
<organism evidence="2 3">
    <name type="scientific">Kitasatospora indigofera</name>
    <dbReference type="NCBI Taxonomy" id="67307"/>
    <lineage>
        <taxon>Bacteria</taxon>
        <taxon>Bacillati</taxon>
        <taxon>Actinomycetota</taxon>
        <taxon>Actinomycetes</taxon>
        <taxon>Kitasatosporales</taxon>
        <taxon>Streptomycetaceae</taxon>
        <taxon>Kitasatospora</taxon>
    </lineage>
</organism>
<comment type="caution">
    <text evidence="2">The sequence shown here is derived from an EMBL/GenBank/DDBJ whole genome shotgun (WGS) entry which is preliminary data.</text>
</comment>
<proteinExistence type="predicted"/>
<feature type="compositionally biased region" description="Pro residues" evidence="1">
    <location>
        <begin position="56"/>
        <end position="87"/>
    </location>
</feature>
<sequence length="226" mass="23264">MPVFPEEPEIHESIPGPGVPFPRESDAQAPRTPAAGSASPAVNPANSRTAAAVPAVPGPRPGPPRPAPPRAVKPGPPARPGRGPRPGPAARRPAPAVQFVAAPAGDALERADDTVDHLLESGRRPGDVLVLTVGEPHPWQQHELSFGEARYWAQLTEGDDVFYADAALNRPAGREVVVLVVNDTSADRAGLAFQQALGRAGALLVVCGEAGLVGAPDAPESRPALA</sequence>
<name>A0A919L1K4_9ACTN</name>
<dbReference type="AlphaFoldDB" id="A0A919L1K4"/>
<evidence type="ECO:0000256" key="1">
    <source>
        <dbReference type="SAM" id="MobiDB-lite"/>
    </source>
</evidence>
<accession>A0A919L1K4</accession>
<reference evidence="2" key="1">
    <citation type="journal article" date="2014" name="Int. J. Syst. Evol. Microbiol.">
        <title>Complete genome sequence of Corynebacterium casei LMG S-19264T (=DSM 44701T), isolated from a smear-ripened cheese.</title>
        <authorList>
            <consortium name="US DOE Joint Genome Institute (JGI-PGF)"/>
            <person name="Walter F."/>
            <person name="Albersmeier A."/>
            <person name="Kalinowski J."/>
            <person name="Ruckert C."/>
        </authorList>
    </citation>
    <scope>NUCLEOTIDE SEQUENCE</scope>
    <source>
        <strain evidence="2">JCM 4646</strain>
    </source>
</reference>
<dbReference type="EMBL" id="BNBO01000048">
    <property type="protein sequence ID" value="GHH80592.1"/>
    <property type="molecule type" value="Genomic_DNA"/>
</dbReference>
<keyword evidence="3" id="KW-1185">Reference proteome</keyword>
<evidence type="ECO:0000313" key="2">
    <source>
        <dbReference type="EMBL" id="GHH80592.1"/>
    </source>
</evidence>
<protein>
    <submittedName>
        <fullName evidence="2">Uncharacterized protein</fullName>
    </submittedName>
</protein>
<dbReference type="Proteomes" id="UP000617734">
    <property type="component" value="Unassembled WGS sequence"/>
</dbReference>
<gene>
    <name evidence="2" type="ORF">GCM10018781_61380</name>
</gene>
<reference evidence="2" key="2">
    <citation type="submission" date="2020-09" db="EMBL/GenBank/DDBJ databases">
        <authorList>
            <person name="Sun Q."/>
            <person name="Ohkuma M."/>
        </authorList>
    </citation>
    <scope>NUCLEOTIDE SEQUENCE</scope>
    <source>
        <strain evidence="2">JCM 4646</strain>
    </source>
</reference>
<evidence type="ECO:0000313" key="3">
    <source>
        <dbReference type="Proteomes" id="UP000617734"/>
    </source>
</evidence>